<sequence length="130" mass="13634">MFNFTFPWTKRREARKAAEQKARDDAAWRAIIDARMGAEDRRRLDAQRARASTIEPPRRAGLASVPFDGYTAQGDVFTGTLESVTAPPACGGGTFDGGGASGDWSRSACSSSGSDSSSGSSDSGNSCSSD</sequence>
<protein>
    <submittedName>
        <fullName evidence="2">Uncharacterized protein</fullName>
    </submittedName>
</protein>
<evidence type="ECO:0000313" key="2">
    <source>
        <dbReference type="EMBL" id="OHV96607.1"/>
    </source>
</evidence>
<gene>
    <name evidence="2" type="ORF">AKG95_18005</name>
</gene>
<evidence type="ECO:0000256" key="1">
    <source>
        <dbReference type="SAM" id="MobiDB-lite"/>
    </source>
</evidence>
<feature type="compositionally biased region" description="Low complexity" evidence="1">
    <location>
        <begin position="102"/>
        <end position="130"/>
    </location>
</feature>
<dbReference type="AlphaFoldDB" id="A0A1S1U835"/>
<evidence type="ECO:0000313" key="3">
    <source>
        <dbReference type="Proteomes" id="UP000179840"/>
    </source>
</evidence>
<dbReference type="EMBL" id="LFKP01000008">
    <property type="protein sequence ID" value="OHV96607.1"/>
    <property type="molecule type" value="Genomic_DNA"/>
</dbReference>
<proteinExistence type="predicted"/>
<accession>A0A1S1U835</accession>
<feature type="compositionally biased region" description="Basic and acidic residues" evidence="1">
    <location>
        <begin position="39"/>
        <end position="48"/>
    </location>
</feature>
<feature type="compositionally biased region" description="Gly residues" evidence="1">
    <location>
        <begin position="90"/>
        <end position="101"/>
    </location>
</feature>
<comment type="caution">
    <text evidence="2">The sequence shown here is derived from an EMBL/GenBank/DDBJ whole genome shotgun (WGS) entry which is preliminary data.</text>
</comment>
<feature type="region of interest" description="Disordered" evidence="1">
    <location>
        <begin position="87"/>
        <end position="130"/>
    </location>
</feature>
<feature type="region of interest" description="Disordered" evidence="1">
    <location>
        <begin position="39"/>
        <end position="66"/>
    </location>
</feature>
<dbReference type="Proteomes" id="UP000179840">
    <property type="component" value="Unassembled WGS sequence"/>
</dbReference>
<dbReference type="RefSeq" id="WP_071078158.1">
    <property type="nucleotide sequence ID" value="NZ_LFKP01000008.1"/>
</dbReference>
<reference evidence="2 3" key="1">
    <citation type="submission" date="2015-06" db="EMBL/GenBank/DDBJ databases">
        <title>Draft genome sequencing of a biphenyl-degrading bacterium, Janthinobacterium lividum MEG1.</title>
        <authorList>
            <person name="Shimodaira J."/>
            <person name="Hatta T."/>
        </authorList>
    </citation>
    <scope>NUCLEOTIDE SEQUENCE [LARGE SCALE GENOMIC DNA]</scope>
    <source>
        <strain evidence="2 3">MEG1</strain>
    </source>
</reference>
<name>A0A1S1U835_9BURK</name>
<organism evidence="2 3">
    <name type="scientific">Janthinobacterium lividum</name>
    <dbReference type="NCBI Taxonomy" id="29581"/>
    <lineage>
        <taxon>Bacteria</taxon>
        <taxon>Pseudomonadati</taxon>
        <taxon>Pseudomonadota</taxon>
        <taxon>Betaproteobacteria</taxon>
        <taxon>Burkholderiales</taxon>
        <taxon>Oxalobacteraceae</taxon>
        <taxon>Janthinobacterium</taxon>
    </lineage>
</organism>